<name>A0A4Q9KB71_9ACTN</name>
<dbReference type="Pfam" id="PF03551">
    <property type="entry name" value="PadR"/>
    <property type="match status" value="1"/>
</dbReference>
<dbReference type="Gene3D" id="1.10.10.10">
    <property type="entry name" value="Winged helix-like DNA-binding domain superfamily/Winged helix DNA-binding domain"/>
    <property type="match status" value="1"/>
</dbReference>
<dbReference type="InterPro" id="IPR005149">
    <property type="entry name" value="Tscrpt_reg_PadR_N"/>
</dbReference>
<protein>
    <submittedName>
        <fullName evidence="2">PadR family transcriptional regulator</fullName>
    </submittedName>
</protein>
<organism evidence="2 3">
    <name type="scientific">Propioniciclava sinopodophylli</name>
    <dbReference type="NCBI Taxonomy" id="1837344"/>
    <lineage>
        <taxon>Bacteria</taxon>
        <taxon>Bacillati</taxon>
        <taxon>Actinomycetota</taxon>
        <taxon>Actinomycetes</taxon>
        <taxon>Propionibacteriales</taxon>
        <taxon>Propionibacteriaceae</taxon>
        <taxon>Propioniciclava</taxon>
    </lineage>
</organism>
<dbReference type="OrthoDB" id="1683430at2"/>
<evidence type="ECO:0000313" key="3">
    <source>
        <dbReference type="Proteomes" id="UP000292373"/>
    </source>
</evidence>
<dbReference type="PANTHER" id="PTHR43252:SF2">
    <property type="entry name" value="TRANSCRIPTION REGULATOR, PADR-LIKE FAMILY"/>
    <property type="match status" value="1"/>
</dbReference>
<dbReference type="EMBL" id="SDMQ01000015">
    <property type="protein sequence ID" value="TBT82992.1"/>
    <property type="molecule type" value="Genomic_DNA"/>
</dbReference>
<dbReference type="InterPro" id="IPR036388">
    <property type="entry name" value="WH-like_DNA-bd_sf"/>
</dbReference>
<evidence type="ECO:0000313" key="2">
    <source>
        <dbReference type="EMBL" id="TBT82992.1"/>
    </source>
</evidence>
<feature type="domain" description="Transcription regulator PadR N-terminal" evidence="1">
    <location>
        <begin position="44"/>
        <end position="110"/>
    </location>
</feature>
<dbReference type="InterPro" id="IPR036390">
    <property type="entry name" value="WH_DNA-bd_sf"/>
</dbReference>
<proteinExistence type="predicted"/>
<keyword evidence="3" id="KW-1185">Reference proteome</keyword>
<dbReference type="AlphaFoldDB" id="A0A4Q9KB71"/>
<evidence type="ECO:0000259" key="1">
    <source>
        <dbReference type="Pfam" id="PF03551"/>
    </source>
</evidence>
<sequence length="177" mass="18916">MHHRHAHGPGGRGFQQLMDLIGLQDAPPAGAGRARRGDVRTATLLLLTEQPMHGYQIIREITDRSGGAWSPSAGSVYPTLQMLADEGLIDSEHSEGKKVYRLTESGAAAAAGLGGQRAPWEEAAGTTSDRTALQQSAARLAQAVFQVARTASESQRTSATEVLDEARRKLYSILAQD</sequence>
<reference evidence="2 3" key="1">
    <citation type="submission" date="2019-01" db="EMBL/GenBank/DDBJ databases">
        <title>Lactibacter flavus gen. nov., sp. nov., a novel bacterium of the family Propionibacteriaceae isolated from raw milk and dairy products.</title>
        <authorList>
            <person name="Huptas C."/>
            <person name="Wenning M."/>
            <person name="Breitenwieser F."/>
            <person name="Doll E."/>
            <person name="Von Neubeck M."/>
            <person name="Busse H.-J."/>
            <person name="Scherer S."/>
        </authorList>
    </citation>
    <scope>NUCLEOTIDE SEQUENCE [LARGE SCALE GENOMIC DNA]</scope>
    <source>
        <strain evidence="2 3">KCTC 33808</strain>
    </source>
</reference>
<gene>
    <name evidence="2" type="ORF">ET989_12695</name>
</gene>
<dbReference type="PANTHER" id="PTHR43252">
    <property type="entry name" value="TRANSCRIPTIONAL REGULATOR YQJI"/>
    <property type="match status" value="1"/>
</dbReference>
<accession>A0A4Q9KB71</accession>
<dbReference type="Proteomes" id="UP000292373">
    <property type="component" value="Unassembled WGS sequence"/>
</dbReference>
<dbReference type="SUPFAM" id="SSF46785">
    <property type="entry name" value="Winged helix' DNA-binding domain"/>
    <property type="match status" value="1"/>
</dbReference>
<comment type="caution">
    <text evidence="2">The sequence shown here is derived from an EMBL/GenBank/DDBJ whole genome shotgun (WGS) entry which is preliminary data.</text>
</comment>
<dbReference type="RefSeq" id="WP_131169564.1">
    <property type="nucleotide sequence ID" value="NZ_SDMQ01000015.1"/>
</dbReference>